<name>L9VEU4_9EURY</name>
<evidence type="ECO:0000256" key="4">
    <source>
        <dbReference type="ARBA" id="ARBA00023002"/>
    </source>
</evidence>
<evidence type="ECO:0000256" key="7">
    <source>
        <dbReference type="ARBA" id="ARBA00032824"/>
    </source>
</evidence>
<evidence type="ECO:0000256" key="3">
    <source>
        <dbReference type="ARBA" id="ARBA00022862"/>
    </source>
</evidence>
<evidence type="ECO:0000256" key="5">
    <source>
        <dbReference type="ARBA" id="ARBA00023157"/>
    </source>
</evidence>
<keyword evidence="2" id="KW-0575">Peroxidase</keyword>
<dbReference type="Proteomes" id="UP000011599">
    <property type="component" value="Unassembled WGS sequence"/>
</dbReference>
<dbReference type="eggNOG" id="arCOG00310">
    <property type="taxonomic scope" value="Archaea"/>
</dbReference>
<accession>L9VEU4</accession>
<comment type="catalytic activity">
    <reaction evidence="9">
        <text>a hydroperoxide + [thioredoxin]-dithiol = an alcohol + [thioredoxin]-disulfide + H2O</text>
        <dbReference type="Rhea" id="RHEA:62620"/>
        <dbReference type="Rhea" id="RHEA-COMP:10698"/>
        <dbReference type="Rhea" id="RHEA-COMP:10700"/>
        <dbReference type="ChEBI" id="CHEBI:15377"/>
        <dbReference type="ChEBI" id="CHEBI:29950"/>
        <dbReference type="ChEBI" id="CHEBI:30879"/>
        <dbReference type="ChEBI" id="CHEBI:35924"/>
        <dbReference type="ChEBI" id="CHEBI:50058"/>
        <dbReference type="EC" id="1.11.1.24"/>
    </reaction>
</comment>
<evidence type="ECO:0000256" key="6">
    <source>
        <dbReference type="ARBA" id="ARBA00023284"/>
    </source>
</evidence>
<dbReference type="STRING" id="1114856.GCA_000383975_01406"/>
<dbReference type="GO" id="GO:0034599">
    <property type="term" value="P:cellular response to oxidative stress"/>
    <property type="evidence" value="ECO:0007669"/>
    <property type="project" value="TreeGrafter"/>
</dbReference>
<feature type="domain" description="Thioredoxin" evidence="10">
    <location>
        <begin position="30"/>
        <end position="175"/>
    </location>
</feature>
<dbReference type="PATRIC" id="fig|1114856.3.peg.4753"/>
<dbReference type="InterPro" id="IPR036249">
    <property type="entry name" value="Thioredoxin-like_sf"/>
</dbReference>
<dbReference type="GO" id="GO:0008379">
    <property type="term" value="F:thioredoxin peroxidase activity"/>
    <property type="evidence" value="ECO:0007669"/>
    <property type="project" value="TreeGrafter"/>
</dbReference>
<proteinExistence type="inferred from homology"/>
<sequence length="179" mass="19437">MSGVAAIRPVCFVGPKTVFRIPRGSTHMTLDEGADAPTVTAPNQDGEEVSLEFDDPAVVYFYPKDDTPGCTIEANQFQREHETYQDAGVTVYGVSRDDVDSHDSFCQQEGLEFDLLADPDAEIADAFDVELRDSGVTTRTTFFLADGEVKAVYDGVDPDGHARDVLLDALDDGLVSLPE</sequence>
<dbReference type="InterPro" id="IPR000866">
    <property type="entry name" value="AhpC/TSA"/>
</dbReference>
<evidence type="ECO:0000256" key="9">
    <source>
        <dbReference type="ARBA" id="ARBA00049091"/>
    </source>
</evidence>
<dbReference type="AlphaFoldDB" id="L9VEU4"/>
<comment type="caution">
    <text evidence="11">The sequence shown here is derived from an EMBL/GenBank/DDBJ whole genome shotgun (WGS) entry which is preliminary data.</text>
</comment>
<dbReference type="GO" id="GO:0005737">
    <property type="term" value="C:cytoplasm"/>
    <property type="evidence" value="ECO:0007669"/>
    <property type="project" value="TreeGrafter"/>
</dbReference>
<organism evidence="11 12">
    <name type="scientific">Natronorubrum tibetense GA33</name>
    <dbReference type="NCBI Taxonomy" id="1114856"/>
    <lineage>
        <taxon>Archaea</taxon>
        <taxon>Methanobacteriati</taxon>
        <taxon>Methanobacteriota</taxon>
        <taxon>Stenosarchaea group</taxon>
        <taxon>Halobacteria</taxon>
        <taxon>Halobacteriales</taxon>
        <taxon>Natrialbaceae</taxon>
        <taxon>Natronorubrum</taxon>
    </lineage>
</organism>
<keyword evidence="4" id="KW-0560">Oxidoreductase</keyword>
<dbReference type="GO" id="GO:0045454">
    <property type="term" value="P:cell redox homeostasis"/>
    <property type="evidence" value="ECO:0007669"/>
    <property type="project" value="TreeGrafter"/>
</dbReference>
<keyword evidence="12" id="KW-1185">Reference proteome</keyword>
<dbReference type="SUPFAM" id="SSF52833">
    <property type="entry name" value="Thioredoxin-like"/>
    <property type="match status" value="1"/>
</dbReference>
<dbReference type="Gene3D" id="3.40.30.10">
    <property type="entry name" value="Glutaredoxin"/>
    <property type="match status" value="1"/>
</dbReference>
<dbReference type="PROSITE" id="PS51352">
    <property type="entry name" value="THIOREDOXIN_2"/>
    <property type="match status" value="1"/>
</dbReference>
<evidence type="ECO:0000256" key="1">
    <source>
        <dbReference type="ARBA" id="ARBA00013017"/>
    </source>
</evidence>
<keyword evidence="3" id="KW-0049">Antioxidant</keyword>
<evidence type="ECO:0000259" key="10">
    <source>
        <dbReference type="PROSITE" id="PS51352"/>
    </source>
</evidence>
<dbReference type="CDD" id="cd03017">
    <property type="entry name" value="PRX_BCP"/>
    <property type="match status" value="1"/>
</dbReference>
<dbReference type="InterPro" id="IPR050924">
    <property type="entry name" value="Peroxiredoxin_BCP/PrxQ"/>
</dbReference>
<evidence type="ECO:0000313" key="11">
    <source>
        <dbReference type="EMBL" id="ELY35745.1"/>
    </source>
</evidence>
<gene>
    <name evidence="11" type="ORF">C496_22991</name>
</gene>
<dbReference type="PANTHER" id="PTHR42801:SF4">
    <property type="entry name" value="AHPC_TSA FAMILY PROTEIN"/>
    <property type="match status" value="1"/>
</dbReference>
<reference evidence="11 12" key="1">
    <citation type="journal article" date="2014" name="PLoS Genet.">
        <title>Phylogenetically driven sequencing of extremely halophilic archaea reveals strategies for static and dynamic osmo-response.</title>
        <authorList>
            <person name="Becker E.A."/>
            <person name="Seitzer P.M."/>
            <person name="Tritt A."/>
            <person name="Larsen D."/>
            <person name="Krusor M."/>
            <person name="Yao A.I."/>
            <person name="Wu D."/>
            <person name="Madern D."/>
            <person name="Eisen J.A."/>
            <person name="Darling A.E."/>
            <person name="Facciotti M.T."/>
        </authorList>
    </citation>
    <scope>NUCLEOTIDE SEQUENCE [LARGE SCALE GENOMIC DNA]</scope>
    <source>
        <strain evidence="11 12">GA33</strain>
    </source>
</reference>
<keyword evidence="5" id="KW-1015">Disulfide bond</keyword>
<comment type="similarity">
    <text evidence="8">Belongs to the peroxiredoxin family. BCP/PrxQ subfamily.</text>
</comment>
<protein>
    <recommendedName>
        <fullName evidence="1">thioredoxin-dependent peroxiredoxin</fullName>
        <ecNumber evidence="1">1.11.1.24</ecNumber>
    </recommendedName>
    <alternativeName>
        <fullName evidence="7">Thioredoxin peroxidase</fullName>
    </alternativeName>
</protein>
<dbReference type="EC" id="1.11.1.24" evidence="1"/>
<evidence type="ECO:0000256" key="2">
    <source>
        <dbReference type="ARBA" id="ARBA00022559"/>
    </source>
</evidence>
<evidence type="ECO:0000313" key="12">
    <source>
        <dbReference type="Proteomes" id="UP000011599"/>
    </source>
</evidence>
<dbReference type="Pfam" id="PF00578">
    <property type="entry name" value="AhpC-TSA"/>
    <property type="match status" value="1"/>
</dbReference>
<dbReference type="InterPro" id="IPR013766">
    <property type="entry name" value="Thioredoxin_domain"/>
</dbReference>
<keyword evidence="6" id="KW-0676">Redox-active center</keyword>
<dbReference type="EMBL" id="AOHW01000055">
    <property type="protein sequence ID" value="ELY35745.1"/>
    <property type="molecule type" value="Genomic_DNA"/>
</dbReference>
<evidence type="ECO:0000256" key="8">
    <source>
        <dbReference type="ARBA" id="ARBA00038489"/>
    </source>
</evidence>
<dbReference type="PANTHER" id="PTHR42801">
    <property type="entry name" value="THIOREDOXIN-DEPENDENT PEROXIDE REDUCTASE"/>
    <property type="match status" value="1"/>
</dbReference>